<keyword evidence="2" id="KW-1134">Transmembrane beta strand</keyword>
<feature type="signal peptide" evidence="2">
    <location>
        <begin position="1"/>
        <end position="28"/>
    </location>
</feature>
<dbReference type="InterPro" id="IPR010131">
    <property type="entry name" value="MdtP/NodT-like"/>
</dbReference>
<gene>
    <name evidence="3" type="primary">srpC_1</name>
    <name evidence="3" type="ORF">PPN31114_01071</name>
</gene>
<name>A0A5E4SYI7_9BURK</name>
<keyword evidence="2" id="KW-0564">Palmitate</keyword>
<evidence type="ECO:0000256" key="1">
    <source>
        <dbReference type="ARBA" id="ARBA00007613"/>
    </source>
</evidence>
<dbReference type="SUPFAM" id="SSF56954">
    <property type="entry name" value="Outer membrane efflux proteins (OEP)"/>
    <property type="match status" value="1"/>
</dbReference>
<dbReference type="Pfam" id="PF02321">
    <property type="entry name" value="OEP"/>
    <property type="match status" value="2"/>
</dbReference>
<evidence type="ECO:0000313" key="4">
    <source>
        <dbReference type="Proteomes" id="UP000366945"/>
    </source>
</evidence>
<dbReference type="Gene3D" id="1.20.1600.10">
    <property type="entry name" value="Outer membrane efflux proteins (OEP)"/>
    <property type="match status" value="1"/>
</dbReference>
<sequence>MVRVFHLFHRKSALVASLALLMSGCTTLGPDYHAPRVDVPSQWHEASKVSAVHDATQQAALRTWWRAFHDPVLDRLVDTALARNQDLAIARTRLTQARAERVQVAAGLGPNVSVGGMGQALRSSERLDWPPGIGESRTWRAGFDASWELDIFGGTQRAVEAADAHIEAVADDAHAVQVSLLAELAADYAMLRTAQARSAIAQENIRNLLEGERLAERALAQGLGTSADVAQARAERETAQALPPLLDADIARLSHAIGVLTGGFSGDWRDALAQPSRQWPIAPSLPLSMPSEVIRQRPDVRAAERRLAAATARIGVAEAARFPRFSIPLSLGTTASLIHDLFSGASLAWSAGLQASQTLYDGGSARAGVAVAQAQADAARLAYERDVRLALRDVEDALTGLNSERARQIALTAAVQDSQLALDRATRLYQRGLSGYLPVLTAQRAANHARDALALSQGAEVRSAIALYKSLGAGWANG</sequence>
<keyword evidence="2" id="KW-0472">Membrane</keyword>
<evidence type="ECO:0000313" key="3">
    <source>
        <dbReference type="EMBL" id="VVD79833.1"/>
    </source>
</evidence>
<protein>
    <submittedName>
        <fullName evidence="3">Solvent efflux pump outer membrane protein SrpC</fullName>
    </submittedName>
</protein>
<accession>A0A5E4SYI7</accession>
<dbReference type="PANTHER" id="PTHR30203:SF32">
    <property type="entry name" value="CATION EFFLUX SYSTEM PROTEIN CUSC"/>
    <property type="match status" value="1"/>
</dbReference>
<dbReference type="PROSITE" id="PS51257">
    <property type="entry name" value="PROKAR_LIPOPROTEIN"/>
    <property type="match status" value="1"/>
</dbReference>
<dbReference type="RefSeq" id="WP_150678399.1">
    <property type="nucleotide sequence ID" value="NZ_CABPSK010000001.1"/>
</dbReference>
<dbReference type="AlphaFoldDB" id="A0A5E4SYI7"/>
<proteinExistence type="inferred from homology"/>
<reference evidence="3 4" key="1">
    <citation type="submission" date="2019-08" db="EMBL/GenBank/DDBJ databases">
        <authorList>
            <person name="Peeters C."/>
        </authorList>
    </citation>
    <scope>NUCLEOTIDE SEQUENCE [LARGE SCALE GENOMIC DNA]</scope>
    <source>
        <strain evidence="3 4">LMG 31114</strain>
    </source>
</reference>
<dbReference type="PANTHER" id="PTHR30203">
    <property type="entry name" value="OUTER MEMBRANE CATION EFFLUX PROTEIN"/>
    <property type="match status" value="1"/>
</dbReference>
<keyword evidence="4" id="KW-1185">Reference proteome</keyword>
<feature type="chain" id="PRO_5023039712" evidence="2">
    <location>
        <begin position="29"/>
        <end position="478"/>
    </location>
</feature>
<dbReference type="NCBIfam" id="TIGR01845">
    <property type="entry name" value="outer_NodT"/>
    <property type="match status" value="1"/>
</dbReference>
<keyword evidence="2" id="KW-0449">Lipoprotein</keyword>
<evidence type="ECO:0000256" key="2">
    <source>
        <dbReference type="RuleBase" id="RU362097"/>
    </source>
</evidence>
<dbReference type="OrthoDB" id="9770517at2"/>
<dbReference type="GO" id="GO:0015562">
    <property type="term" value="F:efflux transmembrane transporter activity"/>
    <property type="evidence" value="ECO:0007669"/>
    <property type="project" value="InterPro"/>
</dbReference>
<keyword evidence="2" id="KW-0732">Signal</keyword>
<dbReference type="Gene3D" id="2.20.200.10">
    <property type="entry name" value="Outer membrane efflux proteins (OEP)"/>
    <property type="match status" value="1"/>
</dbReference>
<comment type="similarity">
    <text evidence="1 2">Belongs to the outer membrane factor (OMF) (TC 1.B.17) family.</text>
</comment>
<dbReference type="GeneID" id="300403127"/>
<dbReference type="Proteomes" id="UP000366945">
    <property type="component" value="Unassembled WGS sequence"/>
</dbReference>
<comment type="subcellular location">
    <subcellularLocation>
        <location evidence="2">Cell membrane</location>
        <topology evidence="2">Lipid-anchor</topology>
    </subcellularLocation>
</comment>
<dbReference type="EMBL" id="CABPSK010000001">
    <property type="protein sequence ID" value="VVD79833.1"/>
    <property type="molecule type" value="Genomic_DNA"/>
</dbReference>
<keyword evidence="2" id="KW-0812">Transmembrane</keyword>
<organism evidence="3 4">
    <name type="scientific">Pandoraea pneumonica</name>
    <dbReference type="NCBI Taxonomy" id="2508299"/>
    <lineage>
        <taxon>Bacteria</taxon>
        <taxon>Pseudomonadati</taxon>
        <taxon>Pseudomonadota</taxon>
        <taxon>Betaproteobacteria</taxon>
        <taxon>Burkholderiales</taxon>
        <taxon>Burkholderiaceae</taxon>
        <taxon>Pandoraea</taxon>
    </lineage>
</organism>
<dbReference type="GO" id="GO:0005886">
    <property type="term" value="C:plasma membrane"/>
    <property type="evidence" value="ECO:0007669"/>
    <property type="project" value="UniProtKB-SubCell"/>
</dbReference>
<dbReference type="InterPro" id="IPR003423">
    <property type="entry name" value="OMP_efflux"/>
</dbReference>